<accession>A0A484NC28</accession>
<protein>
    <submittedName>
        <fullName evidence="1">Uncharacterized protein</fullName>
    </submittedName>
</protein>
<dbReference type="Proteomes" id="UP000595140">
    <property type="component" value="Unassembled WGS sequence"/>
</dbReference>
<name>A0A484NC28_9ASTE</name>
<organism evidence="1 2">
    <name type="scientific">Cuscuta campestris</name>
    <dbReference type="NCBI Taxonomy" id="132261"/>
    <lineage>
        <taxon>Eukaryota</taxon>
        <taxon>Viridiplantae</taxon>
        <taxon>Streptophyta</taxon>
        <taxon>Embryophyta</taxon>
        <taxon>Tracheophyta</taxon>
        <taxon>Spermatophyta</taxon>
        <taxon>Magnoliopsida</taxon>
        <taxon>eudicotyledons</taxon>
        <taxon>Gunneridae</taxon>
        <taxon>Pentapetalae</taxon>
        <taxon>asterids</taxon>
        <taxon>lamiids</taxon>
        <taxon>Solanales</taxon>
        <taxon>Convolvulaceae</taxon>
        <taxon>Cuscuteae</taxon>
        <taxon>Cuscuta</taxon>
        <taxon>Cuscuta subgen. Grammica</taxon>
        <taxon>Cuscuta sect. Cleistogrammica</taxon>
    </lineage>
</organism>
<sequence>MPARESEDFRQLYARSRCSRSEWMIRFSTKVLVKEEGLSDRSYPSLFLLLLKLCTKVIEASGFVTRAKLMVLLLRLLRTFGIRRSKG</sequence>
<dbReference type="AlphaFoldDB" id="A0A484NC28"/>
<keyword evidence="2" id="KW-1185">Reference proteome</keyword>
<dbReference type="EMBL" id="OOIL02006568">
    <property type="protein sequence ID" value="VFQ98127.1"/>
    <property type="molecule type" value="Genomic_DNA"/>
</dbReference>
<evidence type="ECO:0000313" key="2">
    <source>
        <dbReference type="Proteomes" id="UP000595140"/>
    </source>
</evidence>
<proteinExistence type="predicted"/>
<evidence type="ECO:0000313" key="1">
    <source>
        <dbReference type="EMBL" id="VFQ98127.1"/>
    </source>
</evidence>
<reference evidence="1 2" key="1">
    <citation type="submission" date="2018-04" db="EMBL/GenBank/DDBJ databases">
        <authorList>
            <person name="Vogel A."/>
        </authorList>
    </citation>
    <scope>NUCLEOTIDE SEQUENCE [LARGE SCALE GENOMIC DNA]</scope>
</reference>
<gene>
    <name evidence="1" type="ORF">CCAM_LOCUS39903</name>
</gene>